<evidence type="ECO:0000313" key="5">
    <source>
        <dbReference type="Proteomes" id="UP000281170"/>
    </source>
</evidence>
<keyword evidence="4" id="KW-1185">Reference proteome</keyword>
<name>A0A0W0R1U0_9GAMM</name>
<dbReference type="EMBL" id="LR134422">
    <property type="protein sequence ID" value="VEH85435.1"/>
    <property type="molecule type" value="Genomic_DNA"/>
</dbReference>
<evidence type="ECO:0000313" key="3">
    <source>
        <dbReference type="EMBL" id="VEH85435.1"/>
    </source>
</evidence>
<keyword evidence="1" id="KW-0472">Membrane</keyword>
<reference evidence="2 4" key="1">
    <citation type="submission" date="2015-11" db="EMBL/GenBank/DDBJ databases">
        <title>Identification of large and diverse effector repertoires of 38 Legionella species.</title>
        <authorList>
            <person name="Burstein D."/>
            <person name="Amaro F."/>
            <person name="Zusman T."/>
            <person name="Lifshitz Z."/>
            <person name="Cohen O."/>
            <person name="Gilbert J.A."/>
            <person name="Pupko T."/>
            <person name="Shuman H.A."/>
            <person name="Segal G."/>
        </authorList>
    </citation>
    <scope>NUCLEOTIDE SEQUENCE [LARGE SCALE GENOMIC DNA]</scope>
    <source>
        <strain evidence="2 4">1762-AUS-E</strain>
    </source>
</reference>
<dbReference type="Proteomes" id="UP000054859">
    <property type="component" value="Unassembled WGS sequence"/>
</dbReference>
<evidence type="ECO:0000313" key="4">
    <source>
        <dbReference type="Proteomes" id="UP000054859"/>
    </source>
</evidence>
<keyword evidence="1" id="KW-1133">Transmembrane helix</keyword>
<gene>
    <name evidence="2" type="ORF">Lade_1569</name>
    <name evidence="3" type="ORF">NCTC12735_01065</name>
</gene>
<geneLocation type="plasmid" evidence="3 5">
    <name>13</name>
</geneLocation>
<organism evidence="2 4">
    <name type="scientific">Legionella adelaidensis</name>
    <dbReference type="NCBI Taxonomy" id="45056"/>
    <lineage>
        <taxon>Bacteria</taxon>
        <taxon>Pseudomonadati</taxon>
        <taxon>Pseudomonadota</taxon>
        <taxon>Gammaproteobacteria</taxon>
        <taxon>Legionellales</taxon>
        <taxon>Legionellaceae</taxon>
        <taxon>Legionella</taxon>
    </lineage>
</organism>
<dbReference type="KEGG" id="ladl:NCTC12735_01065"/>
<dbReference type="AlphaFoldDB" id="A0A0W0R1U0"/>
<evidence type="ECO:0000313" key="2">
    <source>
        <dbReference type="EMBL" id="KTC65046.1"/>
    </source>
</evidence>
<dbReference type="PATRIC" id="fig|45056.6.peg.1619"/>
<keyword evidence="1" id="KW-0812">Transmembrane</keyword>
<dbReference type="Proteomes" id="UP000281170">
    <property type="component" value="Plasmid 13"/>
</dbReference>
<dbReference type="EMBL" id="LNKA01000010">
    <property type="protein sequence ID" value="KTC65046.1"/>
    <property type="molecule type" value="Genomic_DNA"/>
</dbReference>
<protein>
    <submittedName>
        <fullName evidence="2">Uncharacterized protein</fullName>
    </submittedName>
</protein>
<keyword evidence="3" id="KW-0614">Plasmid</keyword>
<feature type="transmembrane region" description="Helical" evidence="1">
    <location>
        <begin position="125"/>
        <end position="143"/>
    </location>
</feature>
<feature type="transmembrane region" description="Helical" evidence="1">
    <location>
        <begin position="99"/>
        <end position="119"/>
    </location>
</feature>
<reference evidence="3 5" key="2">
    <citation type="submission" date="2018-12" db="EMBL/GenBank/DDBJ databases">
        <authorList>
            <consortium name="Pathogen Informatics"/>
        </authorList>
    </citation>
    <scope>NUCLEOTIDE SEQUENCE [LARGE SCALE GENOMIC DNA]</scope>
    <source>
        <strain evidence="3 5">NCTC12735</strain>
        <plasmid evidence="5">13</plasmid>
    </source>
</reference>
<sequence>MRNRHNVCQVAQNVYQHNMKRLLEMRHDSNVWLQYYREQIDTLKNLYNATILHIQGHRNRLEYWGISRTDQLLHAEDRYAYLFQQHRATRLKNITEKGLKAFIGGFGLFLLCITGISLIQSSLVLAAWSVLSISLISIEAYIWQPYRINSFSKELDKLLGKKTDSEYQVELTKLEFYFAIALELSTRLLHKHVDKDNAFFSGRGRVIGGKEIGKENYKDHRLLSVQSSSSYGLFQG</sequence>
<dbReference type="STRING" id="45056.Lade_1569"/>
<dbReference type="RefSeq" id="WP_058462649.1">
    <property type="nucleotide sequence ID" value="NZ_LNKA01000010.1"/>
</dbReference>
<proteinExistence type="predicted"/>
<evidence type="ECO:0000256" key="1">
    <source>
        <dbReference type="SAM" id="Phobius"/>
    </source>
</evidence>
<accession>A0A0W0R1U0</accession>